<organism evidence="15 16">
    <name type="scientific">Rhinocladiella mackenziei CBS 650.93</name>
    <dbReference type="NCBI Taxonomy" id="1442369"/>
    <lineage>
        <taxon>Eukaryota</taxon>
        <taxon>Fungi</taxon>
        <taxon>Dikarya</taxon>
        <taxon>Ascomycota</taxon>
        <taxon>Pezizomycotina</taxon>
        <taxon>Eurotiomycetes</taxon>
        <taxon>Chaetothyriomycetidae</taxon>
        <taxon>Chaetothyriales</taxon>
        <taxon>Herpotrichiellaceae</taxon>
        <taxon>Rhinocladiella</taxon>
    </lineage>
</organism>
<dbReference type="InterPro" id="IPR002372">
    <property type="entry name" value="PQQ_rpt_dom"/>
</dbReference>
<keyword evidence="6 13" id="KW-0732">Signal</keyword>
<evidence type="ECO:0000256" key="12">
    <source>
        <dbReference type="SAM" id="MobiDB-lite"/>
    </source>
</evidence>
<dbReference type="FunFam" id="2.60.260.20:FF:000002">
    <property type="entry name" value="Dnaj homolog subfamily b member"/>
    <property type="match status" value="1"/>
</dbReference>
<dbReference type="PROSITE" id="PS00636">
    <property type="entry name" value="DNAJ_1"/>
    <property type="match status" value="1"/>
</dbReference>
<dbReference type="RefSeq" id="XP_013276626.1">
    <property type="nucleotide sequence ID" value="XM_013421172.1"/>
</dbReference>
<evidence type="ECO:0000256" key="3">
    <source>
        <dbReference type="ARBA" id="ARBA00011276"/>
    </source>
</evidence>
<dbReference type="Pfam" id="PF01556">
    <property type="entry name" value="DnaJ_C"/>
    <property type="match status" value="1"/>
</dbReference>
<dbReference type="CDD" id="cd06257">
    <property type="entry name" value="DnaJ"/>
    <property type="match status" value="1"/>
</dbReference>
<evidence type="ECO:0000256" key="6">
    <source>
        <dbReference type="ARBA" id="ARBA00022729"/>
    </source>
</evidence>
<evidence type="ECO:0000256" key="8">
    <source>
        <dbReference type="ARBA" id="ARBA00022989"/>
    </source>
</evidence>
<comment type="subunit">
    <text evidence="3">Component of the ER membrane protein complex (EMC).</text>
</comment>
<dbReference type="PANTHER" id="PTHR21573">
    <property type="entry name" value="ER MEMBRANE PROTEIN COMPLEX SUBUNIT 1"/>
    <property type="match status" value="1"/>
</dbReference>
<dbReference type="InterPro" id="IPR026895">
    <property type="entry name" value="EMC1"/>
</dbReference>
<evidence type="ECO:0000313" key="16">
    <source>
        <dbReference type="Proteomes" id="UP000053617"/>
    </source>
</evidence>
<protein>
    <recommendedName>
        <fullName evidence="4">ER membrane protein complex subunit 1</fullName>
    </recommendedName>
</protein>
<dbReference type="HOGENOM" id="CLU_005034_0_1_1"/>
<dbReference type="FunFam" id="2.60.260.20:FF:000013">
    <property type="entry name" value="DnaJ subfamily B member 11"/>
    <property type="match status" value="1"/>
</dbReference>
<proteinExistence type="inferred from homology"/>
<accession>A0A0D2JJB2</accession>
<dbReference type="SUPFAM" id="SSF49493">
    <property type="entry name" value="HSP40/DnaJ peptide-binding domain"/>
    <property type="match status" value="2"/>
</dbReference>
<evidence type="ECO:0000256" key="11">
    <source>
        <dbReference type="ARBA" id="ARBA00023186"/>
    </source>
</evidence>
<keyword evidence="11" id="KW-0143">Chaperone</keyword>
<dbReference type="Gene3D" id="1.10.287.110">
    <property type="entry name" value="DnaJ domain"/>
    <property type="match status" value="1"/>
</dbReference>
<dbReference type="SUPFAM" id="SSF46565">
    <property type="entry name" value="Chaperone J-domain"/>
    <property type="match status" value="1"/>
</dbReference>
<dbReference type="PRINTS" id="PR00625">
    <property type="entry name" value="JDOMAIN"/>
</dbReference>
<dbReference type="Proteomes" id="UP000053617">
    <property type="component" value="Unassembled WGS sequence"/>
</dbReference>
<keyword evidence="7" id="KW-0256">Endoplasmic reticulum</keyword>
<gene>
    <name evidence="15" type="ORF">Z518_00570</name>
</gene>
<dbReference type="FunFam" id="1.10.287.110:FF:000136">
    <property type="entry name" value="DnaJ domain-containing protein Psi"/>
    <property type="match status" value="1"/>
</dbReference>
<dbReference type="GO" id="GO:0034975">
    <property type="term" value="P:protein folding in endoplasmic reticulum"/>
    <property type="evidence" value="ECO:0007669"/>
    <property type="project" value="TreeGrafter"/>
</dbReference>
<name>A0A0D2JJB2_9EURO</name>
<feature type="domain" description="J" evidence="14">
    <location>
        <begin position="973"/>
        <end position="1038"/>
    </location>
</feature>
<comment type="subcellular location">
    <subcellularLocation>
        <location evidence="1">Endoplasmic reticulum membrane</location>
        <topology evidence="1">Single-pass type I membrane protein</topology>
    </subcellularLocation>
</comment>
<dbReference type="VEuPathDB" id="FungiDB:Z518_00570"/>
<dbReference type="InterPro" id="IPR058545">
    <property type="entry name" value="Beta-prop_EMC1_1st"/>
</dbReference>
<dbReference type="InterPro" id="IPR002939">
    <property type="entry name" value="DnaJ_C"/>
</dbReference>
<keyword evidence="9" id="KW-0472">Membrane</keyword>
<dbReference type="GO" id="GO:0051082">
    <property type="term" value="F:unfolded protein binding"/>
    <property type="evidence" value="ECO:0007669"/>
    <property type="project" value="InterPro"/>
</dbReference>
<evidence type="ECO:0000256" key="9">
    <source>
        <dbReference type="ARBA" id="ARBA00023136"/>
    </source>
</evidence>
<reference evidence="15 16" key="1">
    <citation type="submission" date="2015-01" db="EMBL/GenBank/DDBJ databases">
        <title>The Genome Sequence of Rhinocladiella mackenzie CBS 650.93.</title>
        <authorList>
            <consortium name="The Broad Institute Genomics Platform"/>
            <person name="Cuomo C."/>
            <person name="de Hoog S."/>
            <person name="Gorbushina A."/>
            <person name="Stielow B."/>
            <person name="Teixiera M."/>
            <person name="Abouelleil A."/>
            <person name="Chapman S.B."/>
            <person name="Priest M."/>
            <person name="Young S.K."/>
            <person name="Wortman J."/>
            <person name="Nusbaum C."/>
            <person name="Birren B."/>
        </authorList>
    </citation>
    <scope>NUCLEOTIDE SEQUENCE [LARGE SCALE GENOMIC DNA]</scope>
    <source>
        <strain evidence="15 16">CBS 650.93</strain>
    </source>
</reference>
<evidence type="ECO:0000256" key="13">
    <source>
        <dbReference type="SAM" id="SignalP"/>
    </source>
</evidence>
<dbReference type="Pfam" id="PF13360">
    <property type="entry name" value="PQQ_2"/>
    <property type="match status" value="1"/>
</dbReference>
<dbReference type="InterPro" id="IPR011678">
    <property type="entry name" value="EMC1_C"/>
</dbReference>
<dbReference type="Pfam" id="PF00226">
    <property type="entry name" value="DnaJ"/>
    <property type="match status" value="1"/>
</dbReference>
<dbReference type="GO" id="GO:0072546">
    <property type="term" value="C:EMC complex"/>
    <property type="evidence" value="ECO:0007669"/>
    <property type="project" value="InterPro"/>
</dbReference>
<dbReference type="PROSITE" id="PS50076">
    <property type="entry name" value="DNAJ_2"/>
    <property type="match status" value="1"/>
</dbReference>
<dbReference type="Gene3D" id="2.130.10.10">
    <property type="entry name" value="YVTN repeat-like/Quinoprotein amine dehydrogenase"/>
    <property type="match status" value="2"/>
</dbReference>
<dbReference type="InterPro" id="IPR001623">
    <property type="entry name" value="DnaJ_domain"/>
</dbReference>
<dbReference type="InterPro" id="IPR018253">
    <property type="entry name" value="DnaJ_domain_CS"/>
</dbReference>
<dbReference type="CDD" id="cd10747">
    <property type="entry name" value="DnaJ_C"/>
    <property type="match status" value="1"/>
</dbReference>
<comment type="similarity">
    <text evidence="2">Belongs to the EMC1 family.</text>
</comment>
<sequence>MRWYGVLLVLSFLFLSTNAIFADDAFHIDYHHALLGSPLPHTTFFHKPHASTNASLLYTISDKAVLGAVNPKDGSLLWRHALAGQPVDNTSSSFLVSGERDGRLITGYDRTVACWDALDGKLIWDYMVPEGTAIHGLLALPVSTPGSPGARQDVVVLATPLHSDAHATLSRIAGDGSGLKWQYVDSSTAHGSSISIATSPKHVYYVTKSHGLLASSKAKVVTLDNATGHEVSQTSIAVDSEALGADGQYATAACSSFPFLISAEKPFKSIKFSLLSNPKAVAIQLGEHGDAIEDISVHHACHPGAAAHFLLHIKGKHWQWAEVYHVDAKSGDATKAYSLPATDERSTFAASSSDSTVFFSRSTESEVILYSSESHEQLGRWMKKDFKTSPGSSQPHAVAEVVGRGKASFAVRIAEFSPSGDWSLIRNGELQWTRPEMLAYAKIAAWSENGGPDALAEELDIESTINPLTAYVHRLKRHLTDLMSLPQYLQGLWETLFKPSPDADAIARQNLVGTKVVIVGTGRKELIALDASTAGALKWQTDLSSHISDGVEMKSMTVENGRASVYLSDGCLIVVNATQGRLIEHLPGTIPVSKLVHIPGSPASAAIKIGPDGIPRLAEDFAPASALEGNVLVTISNDGKAIGWSIGQNVQKTWILKPQDGMTITSAVSRADHDPVASIGKVLGDRSVLYKYLSPNVALLVARSESALTIYLMDAVTGAVLYTSSHQGILSGTEVPAVMSENWLAYTFTREDPTTKALSTQLVISELYESSGSNDRGALASRTNFSSFSVDAGAKPHVISRAFTVAEPISHLAVSQTSQGITTRQLLATLPNSNAIVGIPREILDARRPVDRDPTATEREEGLVKYSAALELEPKWLLTHSREVMGIKKVMAAPSLLESTSVIFAFGHDVFGTQITPSHAFDMLGKGFNKTQLVLTVMALAVGVLAIRPLYLQPTTFSFDQSHKYFAMVAETKLYDALSISPTATQEEIKKAYRKAALKWHPDKNKNNPSAAEKFKEVSQAYEVLSDPEKRKVYDDYGLEFLLRGGQAPPPGPEGMPGGGFPGGMPQGFGFGGMPGGGGTRSFHFSTNGTPGFSFSDPNDIFSNFSRSTGGVDDEDIFNLLGGAFGGARGGGSRRSTGTFPSRQPRPQTPEVTVVERPLHVTLEELFKGAHKKMKIKRKTFNAQGHRTTEDKILEMDIKPGLKAGSKIKFSGVGDQEEGGTQDLHFIVTEKPHATLTRDGDDLQATIELSLKEALTGWKRTVSTIDGRQLNVHGAGPTPPGYEERYPGLGMPLSKKPNERGDFIIQVKVNFPKSLTPVQKAKIKDALP</sequence>
<keyword evidence="8" id="KW-1133">Transmembrane helix</keyword>
<evidence type="ECO:0000256" key="4">
    <source>
        <dbReference type="ARBA" id="ARBA00020824"/>
    </source>
</evidence>
<dbReference type="InterPro" id="IPR008971">
    <property type="entry name" value="HSP40/DnaJ_pept-bd"/>
</dbReference>
<dbReference type="EMBL" id="KN847475">
    <property type="protein sequence ID" value="KIX09490.1"/>
    <property type="molecule type" value="Genomic_DNA"/>
</dbReference>
<evidence type="ECO:0000256" key="10">
    <source>
        <dbReference type="ARBA" id="ARBA00023180"/>
    </source>
</evidence>
<dbReference type="InterPro" id="IPR015943">
    <property type="entry name" value="WD40/YVTN_repeat-like_dom_sf"/>
</dbReference>
<dbReference type="Pfam" id="PF07774">
    <property type="entry name" value="EMC1_C"/>
    <property type="match status" value="1"/>
</dbReference>
<dbReference type="SMART" id="SM00271">
    <property type="entry name" value="DnaJ"/>
    <property type="match status" value="1"/>
</dbReference>
<feature type="region of interest" description="Disordered" evidence="12">
    <location>
        <begin position="1128"/>
        <end position="1150"/>
    </location>
</feature>
<dbReference type="Gene3D" id="2.60.260.20">
    <property type="entry name" value="Urease metallochaperone UreE, N-terminal domain"/>
    <property type="match status" value="2"/>
</dbReference>
<dbReference type="Pfam" id="PF25293">
    <property type="entry name" value="Beta-prop_EMC1_N"/>
    <property type="match status" value="1"/>
</dbReference>
<keyword evidence="5" id="KW-0812">Transmembrane</keyword>
<dbReference type="GeneID" id="25288641"/>
<dbReference type="InterPro" id="IPR036869">
    <property type="entry name" value="J_dom_sf"/>
</dbReference>
<evidence type="ECO:0000259" key="14">
    <source>
        <dbReference type="PROSITE" id="PS50076"/>
    </source>
</evidence>
<evidence type="ECO:0000256" key="7">
    <source>
        <dbReference type="ARBA" id="ARBA00022824"/>
    </source>
</evidence>
<dbReference type="OrthoDB" id="28092at2759"/>
<feature type="signal peptide" evidence="13">
    <location>
        <begin position="1"/>
        <end position="19"/>
    </location>
</feature>
<evidence type="ECO:0000256" key="1">
    <source>
        <dbReference type="ARBA" id="ARBA00004115"/>
    </source>
</evidence>
<dbReference type="PANTHER" id="PTHR21573:SF0">
    <property type="entry name" value="ER MEMBRANE PROTEIN COMPLEX SUBUNIT 1"/>
    <property type="match status" value="1"/>
</dbReference>
<evidence type="ECO:0000313" key="15">
    <source>
        <dbReference type="EMBL" id="KIX09490.1"/>
    </source>
</evidence>
<evidence type="ECO:0000256" key="2">
    <source>
        <dbReference type="ARBA" id="ARBA00007904"/>
    </source>
</evidence>
<dbReference type="SUPFAM" id="SSF50998">
    <property type="entry name" value="Quinoprotein alcohol dehydrogenase-like"/>
    <property type="match status" value="1"/>
</dbReference>
<feature type="chain" id="PRO_5002245414" description="ER membrane protein complex subunit 1" evidence="13">
    <location>
        <begin position="20"/>
        <end position="1328"/>
    </location>
</feature>
<evidence type="ECO:0000256" key="5">
    <source>
        <dbReference type="ARBA" id="ARBA00022692"/>
    </source>
</evidence>
<dbReference type="STRING" id="1442369.A0A0D2JJB2"/>
<keyword evidence="10" id="KW-0325">Glycoprotein</keyword>
<keyword evidence="16" id="KW-1185">Reference proteome</keyword>
<dbReference type="InterPro" id="IPR011047">
    <property type="entry name" value="Quinoprotein_ADH-like_sf"/>
</dbReference>